<feature type="non-terminal residue" evidence="2">
    <location>
        <position position="111"/>
    </location>
</feature>
<proteinExistence type="predicted"/>
<name>A0AAV5U824_9BILA</name>
<feature type="signal peptide" evidence="1">
    <location>
        <begin position="1"/>
        <end position="25"/>
    </location>
</feature>
<evidence type="ECO:0000313" key="3">
    <source>
        <dbReference type="Proteomes" id="UP001432027"/>
    </source>
</evidence>
<accession>A0AAV5U824</accession>
<keyword evidence="1" id="KW-0732">Signal</keyword>
<sequence>MARLRLLHAATLLLLMLQLLQTVEGQHLKLNYTGCTNTKACWVSEECARPRRDDHKITDFHLRKTEAEFVKGVDPDCDKYLIIEWVLPQFRRFQLGVFFRVCLSPFCTHRP</sequence>
<evidence type="ECO:0000313" key="2">
    <source>
        <dbReference type="EMBL" id="GMT02545.1"/>
    </source>
</evidence>
<comment type="caution">
    <text evidence="2">The sequence shown here is derived from an EMBL/GenBank/DDBJ whole genome shotgun (WGS) entry which is preliminary data.</text>
</comment>
<dbReference type="AlphaFoldDB" id="A0AAV5U824"/>
<keyword evidence="3" id="KW-1185">Reference proteome</keyword>
<reference evidence="2" key="1">
    <citation type="submission" date="2023-10" db="EMBL/GenBank/DDBJ databases">
        <title>Genome assembly of Pristionchus species.</title>
        <authorList>
            <person name="Yoshida K."/>
            <person name="Sommer R.J."/>
        </authorList>
    </citation>
    <scope>NUCLEOTIDE SEQUENCE</scope>
    <source>
        <strain evidence="2">RS0144</strain>
    </source>
</reference>
<gene>
    <name evidence="2" type="ORF">PENTCL1PPCAC_24719</name>
</gene>
<feature type="chain" id="PRO_5043585391" evidence="1">
    <location>
        <begin position="26"/>
        <end position="111"/>
    </location>
</feature>
<dbReference type="EMBL" id="BTSX01000005">
    <property type="protein sequence ID" value="GMT02545.1"/>
    <property type="molecule type" value="Genomic_DNA"/>
</dbReference>
<dbReference type="Proteomes" id="UP001432027">
    <property type="component" value="Unassembled WGS sequence"/>
</dbReference>
<protein>
    <submittedName>
        <fullName evidence="2">Uncharacterized protein</fullName>
    </submittedName>
</protein>
<organism evidence="2 3">
    <name type="scientific">Pristionchus entomophagus</name>
    <dbReference type="NCBI Taxonomy" id="358040"/>
    <lineage>
        <taxon>Eukaryota</taxon>
        <taxon>Metazoa</taxon>
        <taxon>Ecdysozoa</taxon>
        <taxon>Nematoda</taxon>
        <taxon>Chromadorea</taxon>
        <taxon>Rhabditida</taxon>
        <taxon>Rhabditina</taxon>
        <taxon>Diplogasteromorpha</taxon>
        <taxon>Diplogasteroidea</taxon>
        <taxon>Neodiplogasteridae</taxon>
        <taxon>Pristionchus</taxon>
    </lineage>
</organism>
<evidence type="ECO:0000256" key="1">
    <source>
        <dbReference type="SAM" id="SignalP"/>
    </source>
</evidence>